<gene>
    <name evidence="1" type="ORF">BamIOP4010DRAFT_3464</name>
</gene>
<accession>B1FHF5</accession>
<dbReference type="PATRIC" id="fig|396596.7.peg.4159"/>
<dbReference type="AlphaFoldDB" id="B1FHF5"/>
<dbReference type="Proteomes" id="UP000005463">
    <property type="component" value="Unassembled WGS sequence"/>
</dbReference>
<evidence type="ECO:0000313" key="2">
    <source>
        <dbReference type="Proteomes" id="UP000005463"/>
    </source>
</evidence>
<dbReference type="EMBL" id="ABLC01000088">
    <property type="protein sequence ID" value="EDT03016.1"/>
    <property type="molecule type" value="Genomic_DNA"/>
</dbReference>
<name>B1FHF5_9BURK</name>
<comment type="caution">
    <text evidence="1">The sequence shown here is derived from an EMBL/GenBank/DDBJ whole genome shotgun (WGS) entry which is preliminary data.</text>
</comment>
<organism evidence="1 2">
    <name type="scientific">Burkholderia ambifaria IOP40-10</name>
    <dbReference type="NCBI Taxonomy" id="396596"/>
    <lineage>
        <taxon>Bacteria</taxon>
        <taxon>Pseudomonadati</taxon>
        <taxon>Pseudomonadota</taxon>
        <taxon>Betaproteobacteria</taxon>
        <taxon>Burkholderiales</taxon>
        <taxon>Burkholderiaceae</taxon>
        <taxon>Burkholderia</taxon>
        <taxon>Burkholderia cepacia complex</taxon>
    </lineage>
</organism>
<reference evidence="1 2" key="1">
    <citation type="submission" date="2008-03" db="EMBL/GenBank/DDBJ databases">
        <title>Sequencing of the draft genome and assembly of Burkholderia ambifaria IOP40-10.</title>
        <authorList>
            <consortium name="US DOE Joint Genome Institute (JGI-PGF)"/>
            <person name="Copeland A."/>
            <person name="Lucas S."/>
            <person name="Lapidus A."/>
            <person name="Glavina del Rio T."/>
            <person name="Dalin E."/>
            <person name="Tice H."/>
            <person name="Bruce D."/>
            <person name="Goodwin L."/>
            <person name="Pitluck S."/>
            <person name="Larimer F."/>
            <person name="Land M.L."/>
            <person name="Hauser L."/>
            <person name="Tiedje J."/>
            <person name="Richardson P."/>
        </authorList>
    </citation>
    <scope>NUCLEOTIDE SEQUENCE [LARGE SCALE GENOMIC DNA]</scope>
    <source>
        <strain evidence="1 2">IOP40-10</strain>
    </source>
</reference>
<protein>
    <submittedName>
        <fullName evidence="1">Uncharacterized protein</fullName>
    </submittedName>
</protein>
<proteinExistence type="predicted"/>
<evidence type="ECO:0000313" key="1">
    <source>
        <dbReference type="EMBL" id="EDT03016.1"/>
    </source>
</evidence>
<sequence length="107" mass="11862">MLGISMLGIAHFRAGTACLPLKDQKTMPTRSGRMCLELTRVSAVAGNKRFTVSPVPENVSRRQAPMRWQNDLAGARRLIALFEPESEKFGDQHENLATTGSQEYASR</sequence>
<dbReference type="RefSeq" id="WP_006752640.1">
    <property type="nucleotide sequence ID" value="NZ_ABLC01000088.1"/>
</dbReference>